<evidence type="ECO:0000313" key="5">
    <source>
        <dbReference type="Proteomes" id="UP001592531"/>
    </source>
</evidence>
<dbReference type="InterPro" id="IPR036291">
    <property type="entry name" value="NAD(P)-bd_dom_sf"/>
</dbReference>
<dbReference type="RefSeq" id="WP_380541976.1">
    <property type="nucleotide sequence ID" value="NZ_JBHFAB010000027.1"/>
</dbReference>
<proteinExistence type="predicted"/>
<dbReference type="SMART" id="SM00829">
    <property type="entry name" value="PKS_ER"/>
    <property type="match status" value="1"/>
</dbReference>
<keyword evidence="5" id="KW-1185">Reference proteome</keyword>
<evidence type="ECO:0000256" key="1">
    <source>
        <dbReference type="ARBA" id="ARBA00022857"/>
    </source>
</evidence>
<evidence type="ECO:0000259" key="3">
    <source>
        <dbReference type="SMART" id="SM00829"/>
    </source>
</evidence>
<dbReference type="Proteomes" id="UP001592531">
    <property type="component" value="Unassembled WGS sequence"/>
</dbReference>
<evidence type="ECO:0000313" key="4">
    <source>
        <dbReference type="EMBL" id="MFC1420542.1"/>
    </source>
</evidence>
<keyword evidence="1" id="KW-0521">NADP</keyword>
<accession>A0ABV6W3H7</accession>
<feature type="domain" description="Enoyl reductase (ER)" evidence="3">
    <location>
        <begin position="10"/>
        <end position="327"/>
    </location>
</feature>
<comment type="caution">
    <text evidence="4">The sequence shown here is derived from an EMBL/GenBank/DDBJ whole genome shotgun (WGS) entry which is preliminary data.</text>
</comment>
<dbReference type="PANTHER" id="PTHR48106:SF18">
    <property type="entry name" value="QUINONE OXIDOREDUCTASE PIG3"/>
    <property type="match status" value="1"/>
</dbReference>
<dbReference type="EMBL" id="JBHFAB010000027">
    <property type="protein sequence ID" value="MFC1420542.1"/>
    <property type="molecule type" value="Genomic_DNA"/>
</dbReference>
<dbReference type="PANTHER" id="PTHR48106">
    <property type="entry name" value="QUINONE OXIDOREDUCTASE PIG3-RELATED"/>
    <property type="match status" value="1"/>
</dbReference>
<dbReference type="InterPro" id="IPR020843">
    <property type="entry name" value="ER"/>
</dbReference>
<dbReference type="Pfam" id="PF00107">
    <property type="entry name" value="ADH_zinc_N"/>
    <property type="match status" value="1"/>
</dbReference>
<dbReference type="SUPFAM" id="SSF51735">
    <property type="entry name" value="NAD(P)-binding Rossmann-fold domains"/>
    <property type="match status" value="1"/>
</dbReference>
<organism evidence="4 5">
    <name type="scientific">Streptacidiphilus cavernicola</name>
    <dbReference type="NCBI Taxonomy" id="3342716"/>
    <lineage>
        <taxon>Bacteria</taxon>
        <taxon>Bacillati</taxon>
        <taxon>Actinomycetota</taxon>
        <taxon>Actinomycetes</taxon>
        <taxon>Kitasatosporales</taxon>
        <taxon>Streptomycetaceae</taxon>
        <taxon>Streptacidiphilus</taxon>
    </lineage>
</organism>
<keyword evidence="2" id="KW-0560">Oxidoreductase</keyword>
<dbReference type="InterPro" id="IPR011032">
    <property type="entry name" value="GroES-like_sf"/>
</dbReference>
<dbReference type="Pfam" id="PF08240">
    <property type="entry name" value="ADH_N"/>
    <property type="match status" value="1"/>
</dbReference>
<reference evidence="4 5" key="1">
    <citation type="submission" date="2024-09" db="EMBL/GenBank/DDBJ databases">
        <authorList>
            <person name="Lee S.D."/>
        </authorList>
    </citation>
    <scope>NUCLEOTIDE SEQUENCE [LARGE SCALE GENOMIC DNA]</scope>
    <source>
        <strain evidence="4 5">N8-3</strain>
    </source>
</reference>
<dbReference type="Gene3D" id="3.40.50.720">
    <property type="entry name" value="NAD(P)-binding Rossmann-like Domain"/>
    <property type="match status" value="1"/>
</dbReference>
<sequence length="329" mass="33088">MRAIVVREFGGPEQLRLEVVPDPVPGDGELLVGVEAVGIQFVETQVRAGRLQGVSPVAPAGLPWTPGREVAGVVRAVGAGADPALLGRRVAGQTAAQGGYAELAVVAAAAAHPLPDGLSSTDAVALLGTGRTAVGLVETAGIGKGDTVLIESAAGAVGAQVVQLAGAAGAERVIGLARGAEKLALVRELGADAAVDYTDRDWPDQVRALAPEGVTVVLDAVGGEVGSQAFELLARGGRFVVFGFSSGATTALDPAVVAERGIVTPAYFGPPTGPRGPEQQLRQIREALAAAAEGRLKPLVGQSFRLADAADAHRAISARATVGKTVLVP</sequence>
<name>A0ABV6W3H7_9ACTN</name>
<protein>
    <submittedName>
        <fullName evidence="4">Zinc-binding dehydrogenase</fullName>
    </submittedName>
</protein>
<evidence type="ECO:0000256" key="2">
    <source>
        <dbReference type="ARBA" id="ARBA00023002"/>
    </source>
</evidence>
<dbReference type="SUPFAM" id="SSF50129">
    <property type="entry name" value="GroES-like"/>
    <property type="match status" value="1"/>
</dbReference>
<dbReference type="InterPro" id="IPR013154">
    <property type="entry name" value="ADH-like_N"/>
</dbReference>
<gene>
    <name evidence="4" type="ORF">ACEZDE_28450</name>
</gene>
<dbReference type="Gene3D" id="3.90.180.10">
    <property type="entry name" value="Medium-chain alcohol dehydrogenases, catalytic domain"/>
    <property type="match status" value="1"/>
</dbReference>
<dbReference type="InterPro" id="IPR013149">
    <property type="entry name" value="ADH-like_C"/>
</dbReference>